<dbReference type="EMBL" id="ML986518">
    <property type="protein sequence ID" value="KAF2272665.1"/>
    <property type="molecule type" value="Genomic_DNA"/>
</dbReference>
<protein>
    <submittedName>
        <fullName evidence="2">Uncharacterized protein</fullName>
    </submittedName>
</protein>
<evidence type="ECO:0000313" key="2">
    <source>
        <dbReference type="EMBL" id="KAF2272665.1"/>
    </source>
</evidence>
<proteinExistence type="predicted"/>
<sequence>MIMTLILQRTGLEHVLIGFEFFSVSVIILFSISYPCAYGDAHMYRCVCTCEESSNAKFNDPNTVQQYDRLETISAESWLIYETERSEAIAKQGEHDVLLLFVGCTVTAIVVRRCGMLAF</sequence>
<keyword evidence="3" id="KW-1185">Reference proteome</keyword>
<reference evidence="2" key="1">
    <citation type="journal article" date="2020" name="Stud. Mycol.">
        <title>101 Dothideomycetes genomes: a test case for predicting lifestyles and emergence of pathogens.</title>
        <authorList>
            <person name="Haridas S."/>
            <person name="Albert R."/>
            <person name="Binder M."/>
            <person name="Bloem J."/>
            <person name="Labutti K."/>
            <person name="Salamov A."/>
            <person name="Andreopoulos B."/>
            <person name="Baker S."/>
            <person name="Barry K."/>
            <person name="Bills G."/>
            <person name="Bluhm B."/>
            <person name="Cannon C."/>
            <person name="Castanera R."/>
            <person name="Culley D."/>
            <person name="Daum C."/>
            <person name="Ezra D."/>
            <person name="Gonzalez J."/>
            <person name="Henrissat B."/>
            <person name="Kuo A."/>
            <person name="Liang C."/>
            <person name="Lipzen A."/>
            <person name="Lutzoni F."/>
            <person name="Magnuson J."/>
            <person name="Mondo S."/>
            <person name="Nolan M."/>
            <person name="Ohm R."/>
            <person name="Pangilinan J."/>
            <person name="Park H.-J."/>
            <person name="Ramirez L."/>
            <person name="Alfaro M."/>
            <person name="Sun H."/>
            <person name="Tritt A."/>
            <person name="Yoshinaga Y."/>
            <person name="Zwiers L.-H."/>
            <person name="Turgeon B."/>
            <person name="Goodwin S."/>
            <person name="Spatafora J."/>
            <person name="Crous P."/>
            <person name="Grigoriev I."/>
        </authorList>
    </citation>
    <scope>NUCLEOTIDE SEQUENCE</scope>
    <source>
        <strain evidence="2">CBS 379.55</strain>
    </source>
</reference>
<name>A0A6A6J8H0_WESOR</name>
<accession>A0A6A6J8H0</accession>
<keyword evidence="1" id="KW-0472">Membrane</keyword>
<evidence type="ECO:0000313" key="3">
    <source>
        <dbReference type="Proteomes" id="UP000800097"/>
    </source>
</evidence>
<evidence type="ECO:0000256" key="1">
    <source>
        <dbReference type="SAM" id="Phobius"/>
    </source>
</evidence>
<dbReference type="RefSeq" id="XP_033650204.1">
    <property type="nucleotide sequence ID" value="XM_033793697.1"/>
</dbReference>
<organism evidence="2 3">
    <name type="scientific">Westerdykella ornata</name>
    <dbReference type="NCBI Taxonomy" id="318751"/>
    <lineage>
        <taxon>Eukaryota</taxon>
        <taxon>Fungi</taxon>
        <taxon>Dikarya</taxon>
        <taxon>Ascomycota</taxon>
        <taxon>Pezizomycotina</taxon>
        <taxon>Dothideomycetes</taxon>
        <taxon>Pleosporomycetidae</taxon>
        <taxon>Pleosporales</taxon>
        <taxon>Sporormiaceae</taxon>
        <taxon>Westerdykella</taxon>
    </lineage>
</organism>
<dbReference type="Proteomes" id="UP000800097">
    <property type="component" value="Unassembled WGS sequence"/>
</dbReference>
<dbReference type="AlphaFoldDB" id="A0A6A6J8H0"/>
<dbReference type="GeneID" id="54546872"/>
<keyword evidence="1" id="KW-1133">Transmembrane helix</keyword>
<keyword evidence="1" id="KW-0812">Transmembrane</keyword>
<gene>
    <name evidence="2" type="ORF">EI97DRAFT_202571</name>
</gene>
<feature type="transmembrane region" description="Helical" evidence="1">
    <location>
        <begin position="12"/>
        <end position="34"/>
    </location>
</feature>